<name>A0A6J1F3A1_CUCMO</name>
<dbReference type="Gene3D" id="1.25.40.10">
    <property type="entry name" value="Tetratricopeptide repeat domain"/>
    <property type="match status" value="2"/>
</dbReference>
<dbReference type="PANTHER" id="PTHR47868">
    <property type="entry name" value="OS05G0457700 PROTEIN"/>
    <property type="match status" value="1"/>
</dbReference>
<proteinExistence type="predicted"/>
<protein>
    <submittedName>
        <fullName evidence="2">Uncharacterized protein LOC111441740 isoform X2</fullName>
    </submittedName>
</protein>
<dbReference type="Proteomes" id="UP000504609">
    <property type="component" value="Unplaced"/>
</dbReference>
<sequence>MIRVAVQLSKTTAAVVRTAGLGSSSRFDLLSSPSSSWLASPLRSLYVGIDRPNASPVSCQMINYALSHARSQKSDESYAQGRLVLEQCLSAQSSEGQDADNSRGAVLLAMSTLFAERGDIHDAIDKLQRVEDLAHCSLDIRVAALEALAGLHLELNLVADDGNSGVLRARVKAVKGLVELVKNNLDAAESLFEGFQTIERCAGSAAFAYGEFLVASQNFSSAKEVYQRVIEVGSEVQDLSEQCALAGGKMSPMEVLVAATCALGQLEGHLGNFSEAEDILTNALTKAEAYFGSHHPKVGVVLTCIALMYRYKAKKEHSSSLLIQEGLYRRAMDLMKVSPEGTGEQVKVDRCDIANIAGGAYAEILDVQKNRKAEGQMMRKWSELAWKNRRISLEEVLDIAQPPSKVPIIDTRLCRLI</sequence>
<evidence type="ECO:0000313" key="2">
    <source>
        <dbReference type="RefSeq" id="XP_022934607.1"/>
    </source>
</evidence>
<gene>
    <name evidence="2" type="primary">LOC111441740</name>
</gene>
<keyword evidence="1" id="KW-1185">Reference proteome</keyword>
<organism evidence="1 2">
    <name type="scientific">Cucurbita moschata</name>
    <name type="common">Winter crookneck squash</name>
    <name type="synonym">Cucurbita pepo var. moschata</name>
    <dbReference type="NCBI Taxonomy" id="3662"/>
    <lineage>
        <taxon>Eukaryota</taxon>
        <taxon>Viridiplantae</taxon>
        <taxon>Streptophyta</taxon>
        <taxon>Embryophyta</taxon>
        <taxon>Tracheophyta</taxon>
        <taxon>Spermatophyta</taxon>
        <taxon>Magnoliopsida</taxon>
        <taxon>eudicotyledons</taxon>
        <taxon>Gunneridae</taxon>
        <taxon>Pentapetalae</taxon>
        <taxon>rosids</taxon>
        <taxon>fabids</taxon>
        <taxon>Cucurbitales</taxon>
        <taxon>Cucurbitaceae</taxon>
        <taxon>Cucurbiteae</taxon>
        <taxon>Cucurbita</taxon>
    </lineage>
</organism>
<dbReference type="RefSeq" id="XP_022934607.1">
    <property type="nucleotide sequence ID" value="XM_023078839.1"/>
</dbReference>
<evidence type="ECO:0000313" key="1">
    <source>
        <dbReference type="Proteomes" id="UP000504609"/>
    </source>
</evidence>
<reference evidence="2" key="1">
    <citation type="submission" date="2025-08" db="UniProtKB">
        <authorList>
            <consortium name="RefSeq"/>
        </authorList>
    </citation>
    <scope>IDENTIFICATION</scope>
    <source>
        <tissue evidence="2">Young leaves</tissue>
    </source>
</reference>
<accession>A0A6J1F3A1</accession>
<dbReference type="InterPro" id="IPR011990">
    <property type="entry name" value="TPR-like_helical_dom_sf"/>
</dbReference>
<dbReference type="GeneID" id="111441740"/>
<dbReference type="GO" id="GO:0005739">
    <property type="term" value="C:mitochondrion"/>
    <property type="evidence" value="ECO:0007669"/>
    <property type="project" value="TreeGrafter"/>
</dbReference>
<dbReference type="AlphaFoldDB" id="A0A6J1F3A1"/>
<dbReference type="SUPFAM" id="SSF48452">
    <property type="entry name" value="TPR-like"/>
    <property type="match status" value="1"/>
</dbReference>
<dbReference type="PANTHER" id="PTHR47868:SF2">
    <property type="entry name" value="OS05G0457700 PROTEIN"/>
    <property type="match status" value="1"/>
</dbReference>